<accession>Q157F7</accession>
<geneLocation type="plasmid" evidence="1">
    <name>pRA1</name>
</geneLocation>
<evidence type="ECO:0000313" key="1">
    <source>
        <dbReference type="EMBL" id="ABG29056.1"/>
    </source>
</evidence>
<proteinExistence type="predicted"/>
<organism evidence="1">
    <name type="scientific">Rhodococcus aetherivorans I24</name>
    <dbReference type="NCBI Taxonomy" id="1036179"/>
    <lineage>
        <taxon>Bacteria</taxon>
        <taxon>Bacillati</taxon>
        <taxon>Actinomycetota</taxon>
        <taxon>Actinomycetes</taxon>
        <taxon>Mycobacteriales</taxon>
        <taxon>Nocardiaceae</taxon>
        <taxon>Rhodococcus</taxon>
    </lineage>
</organism>
<dbReference type="EMBL" id="DQ629589">
    <property type="protein sequence ID" value="ABG29056.1"/>
    <property type="molecule type" value="Genomic_DNA"/>
</dbReference>
<protein>
    <submittedName>
        <fullName evidence="1">Uncharacterized protein</fullName>
    </submittedName>
</protein>
<keyword evidence="1" id="KW-0614">Plasmid</keyword>
<reference evidence="1" key="1">
    <citation type="submission" date="2006-05" db="EMBL/GenBank/DDBJ databases">
        <title>Complete sequence of the cryptic plasmid pRA1 from Rhodococcus aetherivorans I24.</title>
        <authorList>
            <person name="Taylor J.A."/>
            <person name="Lessard P.A."/>
            <person name="Sinskey A.J."/>
            <person name="Archer J.A.C."/>
        </authorList>
    </citation>
    <scope>NUCLEOTIDE SEQUENCE</scope>
    <source>
        <strain evidence="1">I24</strain>
        <plasmid evidence="1">pRA1</plasmid>
    </source>
</reference>
<sequence>MQIRLPIALGPGTRTVVDPMGEVSHWQSHRLRPFTLVSWPGSARPGPSNPASIPAYVDGVRAAILAHPDAALVGFTVATERCHRCTQRLRTTADFDTTMCARCVLTVTPDQLAAFARLNAQYRAA</sequence>
<name>Q157F7_9NOCA</name>
<dbReference type="AlphaFoldDB" id="Q157F7"/>